<dbReference type="SUPFAM" id="SSF103473">
    <property type="entry name" value="MFS general substrate transporter"/>
    <property type="match status" value="1"/>
</dbReference>
<feature type="transmembrane region" description="Helical" evidence="3">
    <location>
        <begin position="560"/>
        <end position="577"/>
    </location>
</feature>
<dbReference type="AlphaFoldDB" id="A0A1M4WZC5"/>
<feature type="transmembrane region" description="Helical" evidence="3">
    <location>
        <begin position="119"/>
        <end position="146"/>
    </location>
</feature>
<feature type="transmembrane region" description="Helical" evidence="3">
    <location>
        <begin position="353"/>
        <end position="374"/>
    </location>
</feature>
<evidence type="ECO:0000313" key="5">
    <source>
        <dbReference type="Proteomes" id="UP000184108"/>
    </source>
</evidence>
<reference evidence="5" key="1">
    <citation type="submission" date="2016-11" db="EMBL/GenBank/DDBJ databases">
        <authorList>
            <person name="Varghese N."/>
            <person name="Submissions S."/>
        </authorList>
    </citation>
    <scope>NUCLEOTIDE SEQUENCE [LARGE SCALE GENOMIC DNA]</scope>
    <source>
        <strain evidence="5">YR203</strain>
    </source>
</reference>
<feature type="transmembrane region" description="Helical" evidence="3">
    <location>
        <begin position="394"/>
        <end position="415"/>
    </location>
</feature>
<keyword evidence="3" id="KW-0472">Membrane</keyword>
<gene>
    <name evidence="4" type="ORF">SAMN02787073_1291</name>
</gene>
<keyword evidence="2" id="KW-1003">Cell membrane</keyword>
<feature type="transmembrane region" description="Helical" evidence="3">
    <location>
        <begin position="422"/>
        <end position="442"/>
    </location>
</feature>
<keyword evidence="3" id="KW-0812">Transmembrane</keyword>
<sequence>MFAKFLTNMSKTNQPTNYPALYTLVLVFFFWGFIAAGNSIFIPFCKNYFSLDQFQSQLIDFAFYTAYFLGALLLFISSTIKGIDIIGKWGYKRSIVYGLLLSAIGAAIMILAVKANVYYGMLIGLFVVALGFSIQQTAANPFAVLLGDPKTGASRQNLAGGINSFGTSIGPIIVGLALFGTTATVDDDQIKHLALDKVILLYTAVGALFLIAAGVFYFSKKLPDGISNEPMEKAGKARKTLIAMTILVILFFIPVFSSYNSDEAKKIEILGNEISVLDTHLKKETDAVKIAKYSVKMADKTTELETIKHPLEKERMIYLGGALLSVIICLIFANTSSKKNPDGWGAMKYPQLVLGMIAILCYVGVEVAIGSNLGELLSTPAFGGHQSSDLAPYISMYWGSLMIGRWTGAIAVFNLNKQQQTIATIVVPFVAFLVIIGINTIAQKDMSHLYFYAICIAIQVILFLISKNKPATTLTIFGLFGVIAMIVGLLTTGNIAIYAFLSGGLACSIMWPSIFTLAITGLGKYTAQGSAFLVMMILGGGIIPPLQGKLSDIIGIHNSYFIPVLCFAYIALFAYITKKALSKQGINVDILESDGGH</sequence>
<feature type="transmembrane region" description="Helical" evidence="3">
    <location>
        <begin position="61"/>
        <end position="83"/>
    </location>
</feature>
<dbReference type="GO" id="GO:0005886">
    <property type="term" value="C:plasma membrane"/>
    <property type="evidence" value="ECO:0007669"/>
    <property type="project" value="UniProtKB-SubCell"/>
</dbReference>
<feature type="transmembrane region" description="Helical" evidence="3">
    <location>
        <begin position="448"/>
        <end position="465"/>
    </location>
</feature>
<feature type="transmembrane region" description="Helical" evidence="3">
    <location>
        <begin position="496"/>
        <end position="519"/>
    </location>
</feature>
<feature type="transmembrane region" description="Helical" evidence="3">
    <location>
        <begin position="158"/>
        <end position="179"/>
    </location>
</feature>
<protein>
    <submittedName>
        <fullName evidence="4">MFS transporter, FHS family, L-fucose permease</fullName>
    </submittedName>
</protein>
<feature type="transmembrane region" description="Helical" evidence="3">
    <location>
        <begin position="531"/>
        <end position="548"/>
    </location>
</feature>
<comment type="subcellular location">
    <subcellularLocation>
        <location evidence="1">Cell inner membrane</location>
        <topology evidence="1">Multi-pass membrane protein</topology>
    </subcellularLocation>
</comment>
<organism evidence="4 5">
    <name type="scientific">Chryseobacterium vrystaatense</name>
    <dbReference type="NCBI Taxonomy" id="307480"/>
    <lineage>
        <taxon>Bacteria</taxon>
        <taxon>Pseudomonadati</taxon>
        <taxon>Bacteroidota</taxon>
        <taxon>Flavobacteriia</taxon>
        <taxon>Flavobacteriales</taxon>
        <taxon>Weeksellaceae</taxon>
        <taxon>Chryseobacterium group</taxon>
        <taxon>Chryseobacterium</taxon>
    </lineage>
</organism>
<feature type="transmembrane region" description="Helical" evidence="3">
    <location>
        <begin position="316"/>
        <end position="333"/>
    </location>
</feature>
<dbReference type="InterPro" id="IPR050375">
    <property type="entry name" value="MFS_TsgA-like"/>
</dbReference>
<dbReference type="PANTHER" id="PTHR43702">
    <property type="entry name" value="L-FUCOSE-PROTON SYMPORTER"/>
    <property type="match status" value="1"/>
</dbReference>
<evidence type="ECO:0000256" key="1">
    <source>
        <dbReference type="ARBA" id="ARBA00004429"/>
    </source>
</evidence>
<feature type="transmembrane region" description="Helical" evidence="3">
    <location>
        <begin position="95"/>
        <end position="113"/>
    </location>
</feature>
<accession>A0A1M4WZC5</accession>
<evidence type="ECO:0000256" key="2">
    <source>
        <dbReference type="ARBA" id="ARBA00022475"/>
    </source>
</evidence>
<feature type="transmembrane region" description="Helical" evidence="3">
    <location>
        <begin position="472"/>
        <end position="490"/>
    </location>
</feature>
<keyword evidence="3" id="KW-1133">Transmembrane helix</keyword>
<dbReference type="Gene3D" id="1.20.1250.20">
    <property type="entry name" value="MFS general substrate transporter like domains"/>
    <property type="match status" value="2"/>
</dbReference>
<feature type="transmembrane region" description="Helical" evidence="3">
    <location>
        <begin position="240"/>
        <end position="259"/>
    </location>
</feature>
<dbReference type="PANTHER" id="PTHR43702:SF3">
    <property type="entry name" value="PROTEIN TSGA"/>
    <property type="match status" value="1"/>
</dbReference>
<proteinExistence type="predicted"/>
<dbReference type="Proteomes" id="UP000184108">
    <property type="component" value="Unassembled WGS sequence"/>
</dbReference>
<evidence type="ECO:0000256" key="3">
    <source>
        <dbReference type="SAM" id="Phobius"/>
    </source>
</evidence>
<feature type="transmembrane region" description="Helical" evidence="3">
    <location>
        <begin position="21"/>
        <end position="41"/>
    </location>
</feature>
<dbReference type="InterPro" id="IPR036259">
    <property type="entry name" value="MFS_trans_sf"/>
</dbReference>
<dbReference type="EMBL" id="FQVE01000001">
    <property type="protein sequence ID" value="SHE86413.1"/>
    <property type="molecule type" value="Genomic_DNA"/>
</dbReference>
<name>A0A1M4WZC5_9FLAO</name>
<feature type="transmembrane region" description="Helical" evidence="3">
    <location>
        <begin position="199"/>
        <end position="219"/>
    </location>
</feature>
<evidence type="ECO:0000313" key="4">
    <source>
        <dbReference type="EMBL" id="SHE86413.1"/>
    </source>
</evidence>